<dbReference type="EMBL" id="JAMSHJ010000002">
    <property type="protein sequence ID" value="KAI5437534.1"/>
    <property type="molecule type" value="Genomic_DNA"/>
</dbReference>
<sequence>MNKSWITKPQSSIAYQQGIKEFIDFAFKGAKENDVVICPCKRCGFRKSKSRSDMFDHLMWSPFPQGYTIWIHHGESPVLHSTIFHSTTPNMVEDNIIIEDSIQNMINDAFGVDRNHANEIPSASNFEIYQEDYVMPSLTQERNEAKEYYELAREGEQPLYEGCRQYSRLSFLIKLYHIKCLCGLSEKAMTMILELIKDAFEYANIPSSFYEAKKSITKLGLNYVKIPACPNGCMLYWGEDEERERLAKLVTLRNGNQMKRAMLTRKRRKFQPRYLGKLKSHVRNKAKPEGSIAEGYRFEEILTFCSRYIENIETRWNQPGRVDDEPIGDIQTGSRVTELFPRVGKPVGGSSYYTLTPIEKLQAHRHVLTNFPIVDGYLKQFRSITQNQMRRGQRSASEIGKKVHREFAHWFCNRICNNLDNIDGSDKDVLISLAHGPYDKVKRFTAFNVNGFKFRTLERDNLLKTQNSGVFGMFGTRSYSSNNDTQMRFGGVPYYGRLIDIIVLSYDGFIVPMFKCEWANTINPRGIKIDKLGFTSINLARLLHTEEHEDNEPYIQASEAQMVFYVDDENEQGWSIPVHLKPRELYDMGGNDEIMTPIEPYPSQNLEQIFSNDDPGTSVANDNNN</sequence>
<feature type="domain" description="DUF4216" evidence="1">
    <location>
        <begin position="505"/>
        <end position="576"/>
    </location>
</feature>
<feature type="domain" description="Transposase-associated" evidence="3">
    <location>
        <begin position="3"/>
        <end position="75"/>
    </location>
</feature>
<dbReference type="AlphaFoldDB" id="A0A9D4YE82"/>
<evidence type="ECO:0000259" key="1">
    <source>
        <dbReference type="Pfam" id="PF13952"/>
    </source>
</evidence>
<evidence type="ECO:0000313" key="5">
    <source>
        <dbReference type="Proteomes" id="UP001058974"/>
    </source>
</evidence>
<comment type="caution">
    <text evidence="4">The sequence shown here is derived from an EMBL/GenBank/DDBJ whole genome shotgun (WGS) entry which is preliminary data.</text>
</comment>
<organism evidence="4 5">
    <name type="scientific">Pisum sativum</name>
    <name type="common">Garden pea</name>
    <name type="synonym">Lathyrus oleraceus</name>
    <dbReference type="NCBI Taxonomy" id="3888"/>
    <lineage>
        <taxon>Eukaryota</taxon>
        <taxon>Viridiplantae</taxon>
        <taxon>Streptophyta</taxon>
        <taxon>Embryophyta</taxon>
        <taxon>Tracheophyta</taxon>
        <taxon>Spermatophyta</taxon>
        <taxon>Magnoliopsida</taxon>
        <taxon>eudicotyledons</taxon>
        <taxon>Gunneridae</taxon>
        <taxon>Pentapetalae</taxon>
        <taxon>rosids</taxon>
        <taxon>fabids</taxon>
        <taxon>Fabales</taxon>
        <taxon>Fabaceae</taxon>
        <taxon>Papilionoideae</taxon>
        <taxon>50 kb inversion clade</taxon>
        <taxon>NPAAA clade</taxon>
        <taxon>Hologalegina</taxon>
        <taxon>IRL clade</taxon>
        <taxon>Fabeae</taxon>
        <taxon>Lathyrus</taxon>
    </lineage>
</organism>
<accession>A0A9D4YE82</accession>
<dbReference type="Pfam" id="PF13963">
    <property type="entry name" value="Transpos_assoc"/>
    <property type="match status" value="1"/>
</dbReference>
<dbReference type="Proteomes" id="UP001058974">
    <property type="component" value="Chromosome 2"/>
</dbReference>
<dbReference type="PANTHER" id="PTHR48258:SF12">
    <property type="entry name" value="TRANSPOSON PROTEIN, CACTA, EN_SPM SUB-CLASS"/>
    <property type="match status" value="1"/>
</dbReference>
<proteinExistence type="predicted"/>
<dbReference type="Pfam" id="PF13952">
    <property type="entry name" value="DUF4216"/>
    <property type="match status" value="1"/>
</dbReference>
<keyword evidence="5" id="KW-1185">Reference proteome</keyword>
<dbReference type="Pfam" id="PF13960">
    <property type="entry name" value="DUF4218"/>
    <property type="match status" value="1"/>
</dbReference>
<evidence type="ECO:0008006" key="6">
    <source>
        <dbReference type="Google" id="ProtNLM"/>
    </source>
</evidence>
<protein>
    <recommendedName>
        <fullName evidence="6">Transposase-associated domain-containing protein</fullName>
    </recommendedName>
</protein>
<evidence type="ECO:0000259" key="3">
    <source>
        <dbReference type="Pfam" id="PF13963"/>
    </source>
</evidence>
<evidence type="ECO:0000259" key="2">
    <source>
        <dbReference type="Pfam" id="PF13960"/>
    </source>
</evidence>
<feature type="domain" description="DUF4218" evidence="2">
    <location>
        <begin position="270"/>
        <end position="322"/>
    </location>
</feature>
<dbReference type="Gramene" id="Psat02G0359600-T1">
    <property type="protein sequence ID" value="KAI5437534.1"/>
    <property type="gene ID" value="KIW84_023596"/>
</dbReference>
<reference evidence="4 5" key="1">
    <citation type="journal article" date="2022" name="Nat. Genet.">
        <title>Improved pea reference genome and pan-genome highlight genomic features and evolutionary characteristics.</title>
        <authorList>
            <person name="Yang T."/>
            <person name="Liu R."/>
            <person name="Luo Y."/>
            <person name="Hu S."/>
            <person name="Wang D."/>
            <person name="Wang C."/>
            <person name="Pandey M.K."/>
            <person name="Ge S."/>
            <person name="Xu Q."/>
            <person name="Li N."/>
            <person name="Li G."/>
            <person name="Huang Y."/>
            <person name="Saxena R.K."/>
            <person name="Ji Y."/>
            <person name="Li M."/>
            <person name="Yan X."/>
            <person name="He Y."/>
            <person name="Liu Y."/>
            <person name="Wang X."/>
            <person name="Xiang C."/>
            <person name="Varshney R.K."/>
            <person name="Ding H."/>
            <person name="Gao S."/>
            <person name="Zong X."/>
        </authorList>
    </citation>
    <scope>NUCLEOTIDE SEQUENCE [LARGE SCALE GENOMIC DNA]</scope>
    <source>
        <strain evidence="4 5">cv. Zhongwan 6</strain>
    </source>
</reference>
<dbReference type="InterPro" id="IPR025452">
    <property type="entry name" value="DUF4218"/>
</dbReference>
<name>A0A9D4YE82_PEA</name>
<gene>
    <name evidence="4" type="ORF">KIW84_023596</name>
</gene>
<dbReference type="PANTHER" id="PTHR48258">
    <property type="entry name" value="DUF4218 DOMAIN-CONTAINING PROTEIN-RELATED"/>
    <property type="match status" value="1"/>
</dbReference>
<evidence type="ECO:0000313" key="4">
    <source>
        <dbReference type="EMBL" id="KAI5437534.1"/>
    </source>
</evidence>
<dbReference type="InterPro" id="IPR025312">
    <property type="entry name" value="DUF4216"/>
</dbReference>
<dbReference type="InterPro" id="IPR029480">
    <property type="entry name" value="Transpos_assoc"/>
</dbReference>